<protein>
    <submittedName>
        <fullName evidence="4">Anthranilate phosphoribosyltransferase</fullName>
    </submittedName>
</protein>
<dbReference type="Gene3D" id="3.40.1030.10">
    <property type="entry name" value="Nucleoside phosphorylase/phosphoribosyltransferase catalytic domain"/>
    <property type="match status" value="1"/>
</dbReference>
<dbReference type="GO" id="GO:0016757">
    <property type="term" value="F:glycosyltransferase activity"/>
    <property type="evidence" value="ECO:0007669"/>
    <property type="project" value="UniProtKB-KW"/>
</dbReference>
<feature type="domain" description="Glycosyl transferase family 3 N-terminal" evidence="3">
    <location>
        <begin position="21"/>
        <end position="83"/>
    </location>
</feature>
<reference evidence="4 5" key="1">
    <citation type="submission" date="2014-06" db="EMBL/GenBank/DDBJ databases">
        <authorList>
            <person name="Le Roux F."/>
        </authorList>
    </citation>
    <scope>NUCLEOTIDE SEQUENCE [LARGE SCALE GENOMIC DNA]</scope>
    <source>
        <strain evidence="4 5">J5-4</strain>
    </source>
</reference>
<evidence type="ECO:0000256" key="2">
    <source>
        <dbReference type="ARBA" id="ARBA00022679"/>
    </source>
</evidence>
<dbReference type="InterPro" id="IPR017459">
    <property type="entry name" value="Glycosyl_Trfase_fam3_N_dom"/>
</dbReference>
<comment type="caution">
    <text evidence="4">The sequence shown here is derived from an EMBL/GenBank/DDBJ whole genome shotgun (WGS) entry which is preliminary data.</text>
</comment>
<dbReference type="SUPFAM" id="SSF52418">
    <property type="entry name" value="Nucleoside phosphorylase/phosphoribosyltransferase catalytic domain"/>
    <property type="match status" value="1"/>
</dbReference>
<evidence type="ECO:0000256" key="1">
    <source>
        <dbReference type="ARBA" id="ARBA00022676"/>
    </source>
</evidence>
<proteinExistence type="predicted"/>
<keyword evidence="5" id="KW-1185">Reference proteome</keyword>
<dbReference type="NCBIfam" id="NF006564">
    <property type="entry name" value="PRK09071.1"/>
    <property type="match status" value="1"/>
</dbReference>
<evidence type="ECO:0000313" key="5">
    <source>
        <dbReference type="Proteomes" id="UP000049077"/>
    </source>
</evidence>
<sequence>MRILLISTEENKQSMSSILECIRTVGRGERGRKPLSFEQAYRIMDEYLSGEVGDDQMAMLLMLIRVQNETNEEIAGFVKAFQSRVPDLGADIDWPCYAGKRNDNASGKPWNLLAAKILADSGYKVLMHGYMDKPSGRTHVESHLQDVGVQSAENPEHAKSILEQDGIAYLPLANFAPEAQTMIGWKHRYGLRTPINTVVRALNPGGGRLGLRGSFHPGFPQLHAEVEHVIGNKSHSVISFKGMNGESEYNPKVSQTVWMSSPDKVESFYWEEMMNLELPLPSQCVLGTSAEEMALMANTVVDSMTAILFAETHNKTEAYQKAVRLWHEYCAR</sequence>
<dbReference type="PANTHER" id="PTHR43285:SF2">
    <property type="entry name" value="ANTHRANILATE PHOSPHORIBOSYLTRANSFERASE"/>
    <property type="match status" value="1"/>
</dbReference>
<dbReference type="InterPro" id="IPR036320">
    <property type="entry name" value="Glycosyl_Trfase_fam3_N_dom_sf"/>
</dbReference>
<dbReference type="InterPro" id="IPR005940">
    <property type="entry name" value="Anthranilate_Pribosyl_Tfrase"/>
</dbReference>
<keyword evidence="1 4" id="KW-0328">Glycosyltransferase</keyword>
<dbReference type="Gene3D" id="1.20.970.10">
    <property type="entry name" value="Transferase, Pyrimidine Nucleoside Phosphorylase, Chain C"/>
    <property type="match status" value="1"/>
</dbReference>
<dbReference type="EMBL" id="CCJX01000032">
    <property type="protein sequence ID" value="CDT00472.1"/>
    <property type="molecule type" value="Genomic_DNA"/>
</dbReference>
<gene>
    <name evidence="4" type="ORF">VCR4J5_1270157</name>
</gene>
<dbReference type="SUPFAM" id="SSF47648">
    <property type="entry name" value="Nucleoside phosphorylase/phosphoribosyltransferase N-terminal domain"/>
    <property type="match status" value="1"/>
</dbReference>
<dbReference type="PANTHER" id="PTHR43285">
    <property type="entry name" value="ANTHRANILATE PHOSPHORIBOSYLTRANSFERASE"/>
    <property type="match status" value="1"/>
</dbReference>
<evidence type="ECO:0000259" key="3">
    <source>
        <dbReference type="Pfam" id="PF02885"/>
    </source>
</evidence>
<organism evidence="4 5">
    <name type="scientific">Vibrio crassostreae</name>
    <dbReference type="NCBI Taxonomy" id="246167"/>
    <lineage>
        <taxon>Bacteria</taxon>
        <taxon>Pseudomonadati</taxon>
        <taxon>Pseudomonadota</taxon>
        <taxon>Gammaproteobacteria</taxon>
        <taxon>Vibrionales</taxon>
        <taxon>Vibrionaceae</taxon>
        <taxon>Vibrio</taxon>
    </lineage>
</organism>
<dbReference type="InterPro" id="IPR035902">
    <property type="entry name" value="Nuc_phospho_transferase"/>
</dbReference>
<evidence type="ECO:0000313" key="4">
    <source>
        <dbReference type="EMBL" id="CDT00472.1"/>
    </source>
</evidence>
<keyword evidence="2" id="KW-0808">Transferase</keyword>
<dbReference type="Proteomes" id="UP000049077">
    <property type="component" value="Unassembled WGS sequence"/>
</dbReference>
<name>A0ABM9QMI3_9VIBR</name>
<dbReference type="Pfam" id="PF02885">
    <property type="entry name" value="Glycos_trans_3N"/>
    <property type="match status" value="1"/>
</dbReference>
<accession>A0ABM9QMI3</accession>